<gene>
    <name evidence="1" type="ORF">ACFQE0_11755</name>
</gene>
<keyword evidence="2" id="KW-1185">Reference proteome</keyword>
<organism evidence="1 2">
    <name type="scientific">Methylobacterium komagatae</name>
    <dbReference type="NCBI Taxonomy" id="374425"/>
    <lineage>
        <taxon>Bacteria</taxon>
        <taxon>Pseudomonadati</taxon>
        <taxon>Pseudomonadota</taxon>
        <taxon>Alphaproteobacteria</taxon>
        <taxon>Hyphomicrobiales</taxon>
        <taxon>Methylobacteriaceae</taxon>
        <taxon>Methylobacterium</taxon>
    </lineage>
</organism>
<name>A0ABW2BKV8_9HYPH</name>
<accession>A0ABW2BKV8</accession>
<reference evidence="2" key="1">
    <citation type="journal article" date="2019" name="Int. J. Syst. Evol. Microbiol.">
        <title>The Global Catalogue of Microorganisms (GCM) 10K type strain sequencing project: providing services to taxonomists for standard genome sequencing and annotation.</title>
        <authorList>
            <consortium name="The Broad Institute Genomics Platform"/>
            <consortium name="The Broad Institute Genome Sequencing Center for Infectious Disease"/>
            <person name="Wu L."/>
            <person name="Ma J."/>
        </authorList>
    </citation>
    <scope>NUCLEOTIDE SEQUENCE [LARGE SCALE GENOMIC DNA]</scope>
    <source>
        <strain evidence="2">CCUG 48316</strain>
    </source>
</reference>
<evidence type="ECO:0000313" key="1">
    <source>
        <dbReference type="EMBL" id="MFC6790230.1"/>
    </source>
</evidence>
<dbReference type="Proteomes" id="UP001596292">
    <property type="component" value="Unassembled WGS sequence"/>
</dbReference>
<comment type="caution">
    <text evidence="1">The sequence shown here is derived from an EMBL/GenBank/DDBJ whole genome shotgun (WGS) entry which is preliminary data.</text>
</comment>
<protein>
    <submittedName>
        <fullName evidence="1">Uncharacterized protein</fullName>
    </submittedName>
</protein>
<dbReference type="RefSeq" id="WP_378969783.1">
    <property type="nucleotide sequence ID" value="NZ_JBHSWN010000001.1"/>
</dbReference>
<proteinExistence type="predicted"/>
<dbReference type="EMBL" id="JBHSWN010000001">
    <property type="protein sequence ID" value="MFC6790230.1"/>
    <property type="molecule type" value="Genomic_DNA"/>
</dbReference>
<sequence>MAGISVSLDGANIQLSFQKDDQATAVVMDARAARALVRAVGQLLTAIDDSDEGDEPEGADSMGEDVAMLDVTSAAIEVGTDEDGQAVVAFQAGALPPFQLRLTDEEARHVATSLSEILNAPRDVRASHGGH</sequence>
<evidence type="ECO:0000313" key="2">
    <source>
        <dbReference type="Proteomes" id="UP001596292"/>
    </source>
</evidence>